<comment type="caution">
    <text evidence="3">The sequence shown here is derived from an EMBL/GenBank/DDBJ whole genome shotgun (WGS) entry which is preliminary data.</text>
</comment>
<dbReference type="Proteomes" id="UP000540191">
    <property type="component" value="Unassembled WGS sequence"/>
</dbReference>
<dbReference type="Pfam" id="PF18495">
    <property type="entry name" value="VbhA"/>
    <property type="match status" value="1"/>
</dbReference>
<evidence type="ECO:0000313" key="4">
    <source>
        <dbReference type="Proteomes" id="UP000540191"/>
    </source>
</evidence>
<evidence type="ECO:0000259" key="2">
    <source>
        <dbReference type="Pfam" id="PF18495"/>
    </source>
</evidence>
<proteinExistence type="predicted"/>
<name>A0A7W7M265_9MICC</name>
<dbReference type="EMBL" id="JACHNA010000001">
    <property type="protein sequence ID" value="MBB4734718.1"/>
    <property type="molecule type" value="Genomic_DNA"/>
</dbReference>
<evidence type="ECO:0000256" key="1">
    <source>
        <dbReference type="SAM" id="MobiDB-lite"/>
    </source>
</evidence>
<dbReference type="InterPro" id="IPR043038">
    <property type="entry name" value="VbhA_sf"/>
</dbReference>
<dbReference type="CDD" id="cd11586">
    <property type="entry name" value="VbhA_like"/>
    <property type="match status" value="1"/>
</dbReference>
<accession>A0A7W7M265</accession>
<dbReference type="Gene3D" id="1.10.8.1050">
    <property type="entry name" value="Antitoxin VbhA-like"/>
    <property type="match status" value="1"/>
</dbReference>
<feature type="region of interest" description="Disordered" evidence="1">
    <location>
        <begin position="1"/>
        <end position="37"/>
    </location>
</feature>
<gene>
    <name evidence="3" type="ORF">HDA30_000226</name>
</gene>
<dbReference type="InterPro" id="IPR041535">
    <property type="entry name" value="VbhA"/>
</dbReference>
<reference evidence="3 4" key="1">
    <citation type="submission" date="2020-08" db="EMBL/GenBank/DDBJ databases">
        <title>Sequencing the genomes of 1000 actinobacteria strains.</title>
        <authorList>
            <person name="Klenk H.-P."/>
        </authorList>
    </citation>
    <scope>NUCLEOTIDE SEQUENCE [LARGE SCALE GENOMIC DNA]</scope>
    <source>
        <strain evidence="3 4">DSM 23974</strain>
    </source>
</reference>
<feature type="domain" description="Antitoxin VbhA" evidence="2">
    <location>
        <begin position="18"/>
        <end position="64"/>
    </location>
</feature>
<sequence length="68" mass="7667">MATKTETKQSARLTKAERARAVQEVEHSLRMEGQELTPETKADMQLYVAGVISSDEGLERALARHRRV</sequence>
<evidence type="ECO:0000313" key="3">
    <source>
        <dbReference type="EMBL" id="MBB4734718.1"/>
    </source>
</evidence>
<dbReference type="InterPro" id="IPR033788">
    <property type="entry name" value="VbhA-like"/>
</dbReference>
<dbReference type="RefSeq" id="WP_184240848.1">
    <property type="nucleotide sequence ID" value="NZ_JACHNA010000001.1"/>
</dbReference>
<dbReference type="AlphaFoldDB" id="A0A7W7M265"/>
<keyword evidence="4" id="KW-1185">Reference proteome</keyword>
<organism evidence="3 4">
    <name type="scientific">Micrococcus cohnii</name>
    <dbReference type="NCBI Taxonomy" id="993416"/>
    <lineage>
        <taxon>Bacteria</taxon>
        <taxon>Bacillati</taxon>
        <taxon>Actinomycetota</taxon>
        <taxon>Actinomycetes</taxon>
        <taxon>Micrococcales</taxon>
        <taxon>Micrococcaceae</taxon>
        <taxon>Micrococcus</taxon>
    </lineage>
</organism>
<protein>
    <submittedName>
        <fullName evidence="3">tRNA U54 and U55 pseudouridine synthase Pus10</fullName>
    </submittedName>
</protein>